<comment type="caution">
    <text evidence="2">The sequence shown here is derived from an EMBL/GenBank/DDBJ whole genome shotgun (WGS) entry which is preliminary data.</text>
</comment>
<name>A0A812SYY0_9DINO</name>
<feature type="chain" id="PRO_5032840283" evidence="1">
    <location>
        <begin position="22"/>
        <end position="292"/>
    </location>
</feature>
<dbReference type="AlphaFoldDB" id="A0A812SYY0"/>
<feature type="signal peptide" evidence="1">
    <location>
        <begin position="1"/>
        <end position="21"/>
    </location>
</feature>
<keyword evidence="3" id="KW-1185">Reference proteome</keyword>
<dbReference type="EMBL" id="CAJNDS010002523">
    <property type="protein sequence ID" value="CAE7510111.1"/>
    <property type="molecule type" value="Genomic_DNA"/>
</dbReference>
<accession>A0A812SYY0</accession>
<proteinExistence type="predicted"/>
<organism evidence="2 3">
    <name type="scientific">Symbiodinium natans</name>
    <dbReference type="NCBI Taxonomy" id="878477"/>
    <lineage>
        <taxon>Eukaryota</taxon>
        <taxon>Sar</taxon>
        <taxon>Alveolata</taxon>
        <taxon>Dinophyceae</taxon>
        <taxon>Suessiales</taxon>
        <taxon>Symbiodiniaceae</taxon>
        <taxon>Symbiodinium</taxon>
    </lineage>
</organism>
<evidence type="ECO:0000313" key="2">
    <source>
        <dbReference type="EMBL" id="CAE7510111.1"/>
    </source>
</evidence>
<evidence type="ECO:0000313" key="3">
    <source>
        <dbReference type="Proteomes" id="UP000604046"/>
    </source>
</evidence>
<dbReference type="OrthoDB" id="410855at2759"/>
<protein>
    <submittedName>
        <fullName evidence="2">Uncharacterized protein</fullName>
    </submittedName>
</protein>
<gene>
    <name evidence="2" type="ORF">SNAT2548_LOCUS28563</name>
</gene>
<reference evidence="2" key="1">
    <citation type="submission" date="2021-02" db="EMBL/GenBank/DDBJ databases">
        <authorList>
            <person name="Dougan E. K."/>
            <person name="Rhodes N."/>
            <person name="Thang M."/>
            <person name="Chan C."/>
        </authorList>
    </citation>
    <scope>NUCLEOTIDE SEQUENCE</scope>
</reference>
<keyword evidence="1" id="KW-0732">Signal</keyword>
<evidence type="ECO:0000256" key="1">
    <source>
        <dbReference type="SAM" id="SignalP"/>
    </source>
</evidence>
<dbReference type="Proteomes" id="UP000604046">
    <property type="component" value="Unassembled WGS sequence"/>
</dbReference>
<sequence length="292" mass="32056">MASAALKVLILLVTQAGVVTGNLLDNFEWLKEHGDEALEAAAHCQNVVVQVSKLTEKCQVTNQLENFAAVVAWFAIDQTGHLGSDSLLADLARSPPALTMKAKAQQVILASTQASMDEVCSPGECNIRYHAEFFEAFAGCYAPSVCAASQLGTSNFHRCRSSLQSFVLNEMKKQAQSWCNKDESGIYCQQHASEMMLQSPMCYALYVQPVLDNGPHRRADACSHKECIAGWKQAEKHPTCSSTMNYLAKSRLKGMTKLLRQIWGAKQELILPSNGLTFSEACIDKQTDDVMV</sequence>